<proteinExistence type="predicted"/>
<evidence type="ECO:0000256" key="2">
    <source>
        <dbReference type="ARBA" id="ARBA00022679"/>
    </source>
</evidence>
<dbReference type="CDD" id="cd02440">
    <property type="entry name" value="AdoMet_MTases"/>
    <property type="match status" value="1"/>
</dbReference>
<reference evidence="3" key="1">
    <citation type="submission" date="2018-05" db="EMBL/GenBank/DDBJ databases">
        <authorList>
            <person name="Lanie J.A."/>
            <person name="Ng W.-L."/>
            <person name="Kazmierczak K.M."/>
            <person name="Andrzejewski T.M."/>
            <person name="Davidsen T.M."/>
            <person name="Wayne K.J."/>
            <person name="Tettelin H."/>
            <person name="Glass J.I."/>
            <person name="Rusch D."/>
            <person name="Podicherti R."/>
            <person name="Tsui H.-C.T."/>
            <person name="Winkler M.E."/>
        </authorList>
    </citation>
    <scope>NUCLEOTIDE SEQUENCE</scope>
</reference>
<protein>
    <recommendedName>
        <fullName evidence="4">16S rRNA (Guanine(966)-N(2))-methyltransferase RsmD</fullName>
    </recommendedName>
</protein>
<dbReference type="GO" id="GO:0003676">
    <property type="term" value="F:nucleic acid binding"/>
    <property type="evidence" value="ECO:0007669"/>
    <property type="project" value="InterPro"/>
</dbReference>
<dbReference type="PIRSF" id="PIRSF004553">
    <property type="entry name" value="CHP00095"/>
    <property type="match status" value="1"/>
</dbReference>
<organism evidence="3">
    <name type="scientific">marine metagenome</name>
    <dbReference type="NCBI Taxonomy" id="408172"/>
    <lineage>
        <taxon>unclassified sequences</taxon>
        <taxon>metagenomes</taxon>
        <taxon>ecological metagenomes</taxon>
    </lineage>
</organism>
<keyword evidence="2" id="KW-0808">Transferase</keyword>
<dbReference type="GO" id="GO:0031167">
    <property type="term" value="P:rRNA methylation"/>
    <property type="evidence" value="ECO:0007669"/>
    <property type="project" value="InterPro"/>
</dbReference>
<keyword evidence="1" id="KW-0489">Methyltransferase</keyword>
<dbReference type="PANTHER" id="PTHR43542">
    <property type="entry name" value="METHYLTRANSFERASE"/>
    <property type="match status" value="1"/>
</dbReference>
<dbReference type="InterPro" id="IPR004398">
    <property type="entry name" value="RNA_MeTrfase_RsmD"/>
</dbReference>
<dbReference type="EMBL" id="UINC01037401">
    <property type="protein sequence ID" value="SVB32833.1"/>
    <property type="molecule type" value="Genomic_DNA"/>
</dbReference>
<dbReference type="AlphaFoldDB" id="A0A382D5J2"/>
<dbReference type="GO" id="GO:0008168">
    <property type="term" value="F:methyltransferase activity"/>
    <property type="evidence" value="ECO:0007669"/>
    <property type="project" value="UniProtKB-KW"/>
</dbReference>
<dbReference type="PROSITE" id="PS00092">
    <property type="entry name" value="N6_MTASE"/>
    <property type="match status" value="1"/>
</dbReference>
<dbReference type="Gene3D" id="3.40.50.150">
    <property type="entry name" value="Vaccinia Virus protein VP39"/>
    <property type="match status" value="1"/>
</dbReference>
<dbReference type="Pfam" id="PF03602">
    <property type="entry name" value="Cons_hypoth95"/>
    <property type="match status" value="1"/>
</dbReference>
<dbReference type="InterPro" id="IPR002052">
    <property type="entry name" value="DNA_methylase_N6_adenine_CS"/>
</dbReference>
<gene>
    <name evidence="3" type="ORF">METZ01_LOCUS185687</name>
</gene>
<accession>A0A382D5J2</accession>
<name>A0A382D5J2_9ZZZZ</name>
<evidence type="ECO:0008006" key="4">
    <source>
        <dbReference type="Google" id="ProtNLM"/>
    </source>
</evidence>
<dbReference type="NCBIfam" id="TIGR00095">
    <property type="entry name" value="16S rRNA (guanine(966)-N(2))-methyltransferase RsmD"/>
    <property type="match status" value="1"/>
</dbReference>
<sequence length="192" mass="21093">MRVTGGQWANRTISVPPGLGVRPTPDKVRQAIFNSLGEWIADRTVLELFAGSGALSLECLSRGATSALCVEQSAKHASYIKRNAGELDAQLDIRVQDAMKSVKQLATSVRQFDFILADPPYGEKTSQGKRSESWAQQLIDDDVLPGILVSGGLLLVGHAKRDEVELSAHWHERKTLKHGDTWIRLLEHSSIV</sequence>
<dbReference type="InterPro" id="IPR029063">
    <property type="entry name" value="SAM-dependent_MTases_sf"/>
</dbReference>
<dbReference type="SUPFAM" id="SSF53335">
    <property type="entry name" value="S-adenosyl-L-methionine-dependent methyltransferases"/>
    <property type="match status" value="1"/>
</dbReference>
<dbReference type="PANTHER" id="PTHR43542:SF1">
    <property type="entry name" value="METHYLTRANSFERASE"/>
    <property type="match status" value="1"/>
</dbReference>
<evidence type="ECO:0000313" key="3">
    <source>
        <dbReference type="EMBL" id="SVB32833.1"/>
    </source>
</evidence>
<evidence type="ECO:0000256" key="1">
    <source>
        <dbReference type="ARBA" id="ARBA00022603"/>
    </source>
</evidence>